<dbReference type="InterPro" id="IPR055132">
    <property type="entry name" value="RNase_J_b_CASP"/>
</dbReference>
<comment type="function">
    <text evidence="9">An RNase that has 5'-3' exonuclease and possibly endonuclease activity. Involved in maturation of rRNA and in some organisms also mRNA maturation and/or decay.</text>
</comment>
<dbReference type="EC" id="3.1.-.-" evidence="9"/>
<evidence type="ECO:0000256" key="3">
    <source>
        <dbReference type="ARBA" id="ARBA00022723"/>
    </source>
</evidence>
<evidence type="ECO:0000256" key="4">
    <source>
        <dbReference type="ARBA" id="ARBA00022759"/>
    </source>
</evidence>
<keyword evidence="6" id="KW-0862">Zinc</keyword>
<dbReference type="HAMAP" id="MF_01491">
    <property type="entry name" value="RNase_J_bact"/>
    <property type="match status" value="1"/>
</dbReference>
<dbReference type="NCBIfam" id="TIGR00649">
    <property type="entry name" value="MG423"/>
    <property type="match status" value="1"/>
</dbReference>
<dbReference type="PANTHER" id="PTHR43694:SF1">
    <property type="entry name" value="RIBONUCLEASE J"/>
    <property type="match status" value="1"/>
</dbReference>
<dbReference type="InterPro" id="IPR030854">
    <property type="entry name" value="RNase_J_bac"/>
</dbReference>
<comment type="similarity">
    <text evidence="9">Belongs to the metallo-beta-lactamase superfamily. RNA-metabolizing metallo-beta-lactamase-like family. Bacterial RNase J subfamily.</text>
</comment>
<feature type="domain" description="Metallo-beta-lactamase" evidence="10">
    <location>
        <begin position="21"/>
        <end position="223"/>
    </location>
</feature>
<keyword evidence="9" id="KW-0698">rRNA processing</keyword>
<accession>A0ABQ0BPB9</accession>
<keyword evidence="3" id="KW-0479">Metal-binding</keyword>
<gene>
    <name evidence="9" type="primary">rnj</name>
    <name evidence="11" type="ORF">K340107D12_11950</name>
</gene>
<proteinExistence type="inferred from homology"/>
<sequence length="555" mass="61526">MKKNNNSKLKIIPLGGLEQIGMNITAFEYEDSIVVVDCGLSFPEDDMLGIDLVIPDITYLKDNIDKVKGFVITHGHEDHIGALPYVMKEINIPIYATKLTIGLIENKFKEHNLLRSTKRKVIKHGQSINLGCFRIEFIKTNHSIQDASALAIYSPAGIVVHTGDFKVDYTPVFGDAIDLQRFAEIGKKGVLALMCDSTNAERKGFTMSERTVGRTFDNIFAEHKNTRIIIATFASNVDRVQQIINSAYKYGRKVAVEGRSMVNVIGTASELGYLRIPDKTLIEIDQLRNYPDEKVVLITTGSQGESMAALSRMAASIHKKVTIKPNDTIIFSSNPIPGNEKAVSKVINELSMKGADVIFQDAHVSGHACQEEIKLIYSLVKPKYAIPVHGEYRHLKAQAGLALDLGIPKENVFILQSGDVLELNEEEPAKVTGKVRTGAILVDGLGVGDVGNIVLRDRQHLAEDGIMIVVLTLEKRSSRLLAGPDIVSRGFVYVRESEDLMDEARIVVEDAIDVCLDKHITDWGKIKNVIKDSLGEFLWKRTKRNPMILPIIMEA</sequence>
<dbReference type="PANTHER" id="PTHR43694">
    <property type="entry name" value="RIBONUCLEASE J"/>
    <property type="match status" value="1"/>
</dbReference>
<keyword evidence="5 9" id="KW-0378">Hydrolase</keyword>
<dbReference type="Pfam" id="PF22505">
    <property type="entry name" value="RNase_J_b_CASP"/>
    <property type="match status" value="1"/>
</dbReference>
<evidence type="ECO:0000313" key="12">
    <source>
        <dbReference type="Proteomes" id="UP001600941"/>
    </source>
</evidence>
<evidence type="ECO:0000256" key="1">
    <source>
        <dbReference type="ARBA" id="ARBA00022490"/>
    </source>
</evidence>
<dbReference type="SMART" id="SM00849">
    <property type="entry name" value="Lactamase_B"/>
    <property type="match status" value="1"/>
</dbReference>
<keyword evidence="8 9" id="KW-0694">RNA-binding</keyword>
<dbReference type="InterPro" id="IPR036866">
    <property type="entry name" value="RibonucZ/Hydroxyglut_hydro"/>
</dbReference>
<keyword evidence="2 9" id="KW-0540">Nuclease</keyword>
<evidence type="ECO:0000256" key="5">
    <source>
        <dbReference type="ARBA" id="ARBA00022801"/>
    </source>
</evidence>
<evidence type="ECO:0000313" key="11">
    <source>
        <dbReference type="EMBL" id="GAA6498379.1"/>
    </source>
</evidence>
<dbReference type="Proteomes" id="UP001600941">
    <property type="component" value="Unassembled WGS sequence"/>
</dbReference>
<evidence type="ECO:0000256" key="6">
    <source>
        <dbReference type="ARBA" id="ARBA00022833"/>
    </source>
</evidence>
<comment type="caution">
    <text evidence="11">The sequence shown here is derived from an EMBL/GenBank/DDBJ whole genome shotgun (WGS) entry which is preliminary data.</text>
</comment>
<evidence type="ECO:0000256" key="8">
    <source>
        <dbReference type="ARBA" id="ARBA00022884"/>
    </source>
</evidence>
<comment type="subunit">
    <text evidence="9">Homodimer, may be a subunit of the RNA degradosome.</text>
</comment>
<comment type="subcellular location">
    <subcellularLocation>
        <location evidence="9">Cytoplasm</location>
    </subcellularLocation>
</comment>
<feature type="binding site" evidence="9">
    <location>
        <begin position="363"/>
        <end position="367"/>
    </location>
    <ligand>
        <name>substrate</name>
    </ligand>
</feature>
<dbReference type="CDD" id="cd07714">
    <property type="entry name" value="RNaseJ_MBL-fold"/>
    <property type="match status" value="1"/>
</dbReference>
<evidence type="ECO:0000256" key="9">
    <source>
        <dbReference type="HAMAP-Rule" id="MF_01491"/>
    </source>
</evidence>
<evidence type="ECO:0000256" key="7">
    <source>
        <dbReference type="ARBA" id="ARBA00022839"/>
    </source>
</evidence>
<dbReference type="InterPro" id="IPR001279">
    <property type="entry name" value="Metallo-B-lactamas"/>
</dbReference>
<dbReference type="EMBL" id="BAABZQ010000001">
    <property type="protein sequence ID" value="GAA6498379.1"/>
    <property type="molecule type" value="Genomic_DNA"/>
</dbReference>
<dbReference type="PIRSF" id="PIRSF004803">
    <property type="entry name" value="RnjA"/>
    <property type="match status" value="1"/>
</dbReference>
<dbReference type="InterPro" id="IPR041636">
    <property type="entry name" value="RNase_J_C"/>
</dbReference>
<keyword evidence="4 9" id="KW-0255">Endonuclease</keyword>
<dbReference type="InterPro" id="IPR011108">
    <property type="entry name" value="RMMBL"/>
</dbReference>
<dbReference type="InterPro" id="IPR004613">
    <property type="entry name" value="RNase_J"/>
</dbReference>
<keyword evidence="12" id="KW-1185">Reference proteome</keyword>
<reference evidence="11 12" key="1">
    <citation type="submission" date="2024-04" db="EMBL/GenBank/DDBJ databases">
        <title>Defined microbial consortia suppress multidrug-resistant proinflammatory Enterobacteriaceae via ecological control.</title>
        <authorList>
            <person name="Furuichi M."/>
            <person name="Kawaguchi T."/>
            <person name="Pust M."/>
            <person name="Yasuma K."/>
            <person name="Plichta D."/>
            <person name="Hasegawa N."/>
            <person name="Ohya T."/>
            <person name="Bhattarai S."/>
            <person name="Sasajima S."/>
            <person name="Aoto Y."/>
            <person name="Tuganbaev T."/>
            <person name="Yaginuma M."/>
            <person name="Ueda M."/>
            <person name="Okahashi N."/>
            <person name="Amafuji K."/>
            <person name="Kiridooshi Y."/>
            <person name="Sugita K."/>
            <person name="Strazar M."/>
            <person name="Skelly A."/>
            <person name="Suda W."/>
            <person name="Hattori M."/>
            <person name="Nakamoto N."/>
            <person name="Caballero S."/>
            <person name="Norman J."/>
            <person name="Olle B."/>
            <person name="Tanoue T."/>
            <person name="Arita M."/>
            <person name="Bucci V."/>
            <person name="Atarashi K."/>
            <person name="Xavier R."/>
            <person name="Honda K."/>
        </authorList>
    </citation>
    <scope>NUCLEOTIDE SEQUENCE [LARGE SCALE GENOMIC DNA]</scope>
    <source>
        <strain evidence="12">k34-0107-D12</strain>
    </source>
</reference>
<dbReference type="InterPro" id="IPR042173">
    <property type="entry name" value="RNase_J_2"/>
</dbReference>
<dbReference type="Pfam" id="PF00753">
    <property type="entry name" value="Lactamase_B"/>
    <property type="match status" value="1"/>
</dbReference>
<keyword evidence="7 9" id="KW-0269">Exonuclease</keyword>
<keyword evidence="1 9" id="KW-0963">Cytoplasm</keyword>
<dbReference type="Gene3D" id="3.60.15.10">
    <property type="entry name" value="Ribonuclease Z/Hydroxyacylglutathione hydrolase-like"/>
    <property type="match status" value="1"/>
</dbReference>
<dbReference type="SUPFAM" id="SSF56281">
    <property type="entry name" value="Metallo-hydrolase/oxidoreductase"/>
    <property type="match status" value="1"/>
</dbReference>
<evidence type="ECO:0000259" key="10">
    <source>
        <dbReference type="SMART" id="SM00849"/>
    </source>
</evidence>
<organism evidence="11 12">
    <name type="scientific">Blautia parvula</name>
    <dbReference type="NCBI Taxonomy" id="2877527"/>
    <lineage>
        <taxon>Bacteria</taxon>
        <taxon>Bacillati</taxon>
        <taxon>Bacillota</taxon>
        <taxon>Clostridia</taxon>
        <taxon>Lachnospirales</taxon>
        <taxon>Lachnospiraceae</taxon>
        <taxon>Blautia</taxon>
    </lineage>
</organism>
<name>A0ABQ0BPB9_9FIRM</name>
<protein>
    <recommendedName>
        <fullName evidence="9">Ribonuclease J</fullName>
        <shortName evidence="9">RNase J</shortName>
        <ecNumber evidence="9">3.1.-.-</ecNumber>
    </recommendedName>
</protein>
<dbReference type="RefSeq" id="WP_033142374.1">
    <property type="nucleotide sequence ID" value="NZ_AP031413.1"/>
</dbReference>
<dbReference type="Pfam" id="PF17770">
    <property type="entry name" value="RNase_J_C"/>
    <property type="match status" value="1"/>
</dbReference>
<dbReference type="Pfam" id="PF07521">
    <property type="entry name" value="RMMBL"/>
    <property type="match status" value="1"/>
</dbReference>
<dbReference type="Gene3D" id="3.40.50.10710">
    <property type="entry name" value="Metallo-hydrolase/oxidoreductase"/>
    <property type="match status" value="1"/>
</dbReference>
<dbReference type="Gene3D" id="3.10.20.580">
    <property type="match status" value="1"/>
</dbReference>
<evidence type="ECO:0000256" key="2">
    <source>
        <dbReference type="ARBA" id="ARBA00022722"/>
    </source>
</evidence>